<sequence length="353" mass="38027">SPNFERNNIVDVKQFRHKRIVRRVYGDLSRSIDNRIIYLKGHSADLSRVNLLRGPPGPPGPKGDKGPRGPLGPDGMIGFPGAQGDKGDPTVISRADGGKGVQLIPGPPGPPGVKGERGLTGPSGRRGFPGRQGPQGPTAKTGHVGLPGRPGRNGEKDLPESEASADAGAKEDATGKAGMLCWLRPDGTPMDSSCIASWRAASAKNITTADNRASSRRSHRASVVMSRWPREPSPPSRTKPAAAQSVDPATDNDNDDDSRDGGRRRKKRRGRGGGRKRRGRRRRRCKNERCQAAAARLERQRLRQEARAAAAALPPMRLLQEDANLLATPPTEENEDSAMNYQLRVPFGSKDKT</sequence>
<keyword evidence="2" id="KW-1185">Reference proteome</keyword>
<dbReference type="AlphaFoldDB" id="A0A1I8FAH0"/>
<feature type="region of interest" description="Disordered" evidence="1">
    <location>
        <begin position="205"/>
        <end position="290"/>
    </location>
</feature>
<feature type="region of interest" description="Disordered" evidence="1">
    <location>
        <begin position="48"/>
        <end position="173"/>
    </location>
</feature>
<reference evidence="3" key="1">
    <citation type="submission" date="2016-11" db="UniProtKB">
        <authorList>
            <consortium name="WormBaseParasite"/>
        </authorList>
    </citation>
    <scope>IDENTIFICATION</scope>
</reference>
<organism evidence="2 3">
    <name type="scientific">Macrostomum lignano</name>
    <dbReference type="NCBI Taxonomy" id="282301"/>
    <lineage>
        <taxon>Eukaryota</taxon>
        <taxon>Metazoa</taxon>
        <taxon>Spiralia</taxon>
        <taxon>Lophotrochozoa</taxon>
        <taxon>Platyhelminthes</taxon>
        <taxon>Rhabditophora</taxon>
        <taxon>Macrostomorpha</taxon>
        <taxon>Macrostomida</taxon>
        <taxon>Macrostomidae</taxon>
        <taxon>Macrostomum</taxon>
    </lineage>
</organism>
<dbReference type="PANTHER" id="PTHR24023:SF1112">
    <property type="entry name" value="COL_CUTICLE_N DOMAIN-CONTAINING PROTEIN-RELATED"/>
    <property type="match status" value="1"/>
</dbReference>
<proteinExistence type="predicted"/>
<protein>
    <submittedName>
        <fullName evidence="3">Collagen alpha chain</fullName>
    </submittedName>
</protein>
<dbReference type="GO" id="GO:0031012">
    <property type="term" value="C:extracellular matrix"/>
    <property type="evidence" value="ECO:0007669"/>
    <property type="project" value="TreeGrafter"/>
</dbReference>
<evidence type="ECO:0000256" key="1">
    <source>
        <dbReference type="SAM" id="MobiDB-lite"/>
    </source>
</evidence>
<evidence type="ECO:0000313" key="2">
    <source>
        <dbReference type="Proteomes" id="UP000095280"/>
    </source>
</evidence>
<dbReference type="PANTHER" id="PTHR24023">
    <property type="entry name" value="COLLAGEN ALPHA"/>
    <property type="match status" value="1"/>
</dbReference>
<feature type="compositionally biased region" description="Low complexity" evidence="1">
    <location>
        <begin position="122"/>
        <end position="137"/>
    </location>
</feature>
<dbReference type="InterPro" id="IPR008160">
    <property type="entry name" value="Collagen"/>
</dbReference>
<evidence type="ECO:0000313" key="3">
    <source>
        <dbReference type="WBParaSite" id="maker-unitig_26345-snap-gene-0.2-mRNA-1"/>
    </source>
</evidence>
<feature type="compositionally biased region" description="Basic residues" evidence="1">
    <location>
        <begin position="262"/>
        <end position="286"/>
    </location>
</feature>
<dbReference type="WBParaSite" id="maker-unitig_26345-snap-gene-0.2-mRNA-1">
    <property type="protein sequence ID" value="maker-unitig_26345-snap-gene-0.2-mRNA-1"/>
    <property type="gene ID" value="maker-unitig_26345-snap-gene-0.2"/>
</dbReference>
<dbReference type="Proteomes" id="UP000095280">
    <property type="component" value="Unplaced"/>
</dbReference>
<dbReference type="GO" id="GO:0005615">
    <property type="term" value="C:extracellular space"/>
    <property type="evidence" value="ECO:0007669"/>
    <property type="project" value="TreeGrafter"/>
</dbReference>
<dbReference type="InterPro" id="IPR050149">
    <property type="entry name" value="Collagen_superfamily"/>
</dbReference>
<dbReference type="GO" id="GO:0030020">
    <property type="term" value="F:extracellular matrix structural constituent conferring tensile strength"/>
    <property type="evidence" value="ECO:0007669"/>
    <property type="project" value="TreeGrafter"/>
</dbReference>
<accession>A0A1I8FAH0</accession>
<name>A0A1I8FAH0_9PLAT</name>
<dbReference type="GO" id="GO:0030198">
    <property type="term" value="P:extracellular matrix organization"/>
    <property type="evidence" value="ECO:0007669"/>
    <property type="project" value="TreeGrafter"/>
</dbReference>
<dbReference type="Pfam" id="PF01391">
    <property type="entry name" value="Collagen"/>
    <property type="match status" value="1"/>
</dbReference>